<dbReference type="VEuPathDB" id="VectorBase:ISCI024929"/>
<keyword evidence="3" id="KW-0808">Transferase</keyword>
<organism evidence="3">
    <name type="scientific">Ixodes scapularis</name>
    <name type="common">Black-legged tick</name>
    <name type="synonym">Deer tick</name>
    <dbReference type="NCBI Taxonomy" id="6945"/>
    <lineage>
        <taxon>Eukaryota</taxon>
        <taxon>Metazoa</taxon>
        <taxon>Ecdysozoa</taxon>
        <taxon>Arthropoda</taxon>
        <taxon>Chelicerata</taxon>
        <taxon>Arachnida</taxon>
        <taxon>Acari</taxon>
        <taxon>Parasitiformes</taxon>
        <taxon>Ixodida</taxon>
        <taxon>Ixodoidea</taxon>
        <taxon>Ixodidae</taxon>
        <taxon>Ixodinae</taxon>
        <taxon>Ixodes</taxon>
    </lineage>
</organism>
<dbReference type="Gene3D" id="3.30.420.10">
    <property type="entry name" value="Ribonuclease H-like superfamily/Ribonuclease H"/>
    <property type="match status" value="1"/>
</dbReference>
<reference evidence="3" key="1">
    <citation type="submission" date="2019-04" db="EMBL/GenBank/DDBJ databases">
        <title>An insight into the mialome of Ixodes scapularis.</title>
        <authorList>
            <person name="Ribeiro J.M."/>
            <person name="Mather T.N."/>
            <person name="Karim S."/>
        </authorList>
    </citation>
    <scope>NUCLEOTIDE SEQUENCE</scope>
</reference>
<dbReference type="Pfam" id="PF14529">
    <property type="entry name" value="Exo_endo_phos_2"/>
    <property type="match status" value="1"/>
</dbReference>
<dbReference type="CDD" id="cd01650">
    <property type="entry name" value="RT_nLTR_like"/>
    <property type="match status" value="1"/>
</dbReference>
<dbReference type="InterPro" id="IPR036397">
    <property type="entry name" value="RNaseH_sf"/>
</dbReference>
<dbReference type="PROSITE" id="PS50879">
    <property type="entry name" value="RNASE_H_1"/>
    <property type="match status" value="1"/>
</dbReference>
<dbReference type="Pfam" id="PF00075">
    <property type="entry name" value="RNase_H"/>
    <property type="match status" value="1"/>
</dbReference>
<keyword evidence="3" id="KW-0548">Nucleotidyltransferase</keyword>
<dbReference type="InterPro" id="IPR052560">
    <property type="entry name" value="RdDP_mobile_element"/>
</dbReference>
<dbReference type="SUPFAM" id="SSF56219">
    <property type="entry name" value="DNase I-like"/>
    <property type="match status" value="1"/>
</dbReference>
<feature type="non-terminal residue" evidence="3">
    <location>
        <position position="1200"/>
    </location>
</feature>
<dbReference type="VEuPathDB" id="VectorBase:ISCP_014275"/>
<accession>A0A4D5S4S5</accession>
<dbReference type="Pfam" id="PF00078">
    <property type="entry name" value="RVT_1"/>
    <property type="match status" value="1"/>
</dbReference>
<dbReference type="VEuPathDB" id="VectorBase:ISCI008231"/>
<dbReference type="PROSITE" id="PS50878">
    <property type="entry name" value="RT_POL"/>
    <property type="match status" value="1"/>
</dbReference>
<feature type="domain" description="RNase H type-1" evidence="2">
    <location>
        <begin position="917"/>
        <end position="1050"/>
    </location>
</feature>
<evidence type="ECO:0000259" key="1">
    <source>
        <dbReference type="PROSITE" id="PS50878"/>
    </source>
</evidence>
<protein>
    <submittedName>
        <fullName evidence="3">Putative reverse transcriptase</fullName>
    </submittedName>
</protein>
<dbReference type="SUPFAM" id="SSF53098">
    <property type="entry name" value="Ribonuclease H-like"/>
    <property type="match status" value="1"/>
</dbReference>
<dbReference type="InterPro" id="IPR012337">
    <property type="entry name" value="RNaseH-like_sf"/>
</dbReference>
<evidence type="ECO:0000259" key="2">
    <source>
        <dbReference type="PROSITE" id="PS50879"/>
    </source>
</evidence>
<evidence type="ECO:0000313" key="3">
    <source>
        <dbReference type="EMBL" id="MOY44004.1"/>
    </source>
</evidence>
<proteinExistence type="predicted"/>
<dbReference type="InterPro" id="IPR000477">
    <property type="entry name" value="RT_dom"/>
</dbReference>
<dbReference type="InterPro" id="IPR005135">
    <property type="entry name" value="Endo/exonuclease/phosphatase"/>
</dbReference>
<dbReference type="GO" id="GO:0003964">
    <property type="term" value="F:RNA-directed DNA polymerase activity"/>
    <property type="evidence" value="ECO:0007669"/>
    <property type="project" value="UniProtKB-KW"/>
</dbReference>
<dbReference type="InterPro" id="IPR043502">
    <property type="entry name" value="DNA/RNA_pol_sf"/>
</dbReference>
<dbReference type="SUPFAM" id="SSF56672">
    <property type="entry name" value="DNA/RNA polymerases"/>
    <property type="match status" value="1"/>
</dbReference>
<dbReference type="GO" id="GO:0042575">
    <property type="term" value="C:DNA polymerase complex"/>
    <property type="evidence" value="ECO:0007669"/>
    <property type="project" value="UniProtKB-ARBA"/>
</dbReference>
<dbReference type="VEuPathDB" id="VectorBase:ISCW024929"/>
<dbReference type="InterPro" id="IPR002156">
    <property type="entry name" value="RNaseH_domain"/>
</dbReference>
<dbReference type="VEuPathDB" id="VectorBase:ISCW008231"/>
<dbReference type="PANTHER" id="PTHR36688:SF2">
    <property type="entry name" value="ENDONUCLEASE_EXONUCLEASE_PHOSPHATASE DOMAIN-CONTAINING PROTEIN"/>
    <property type="match status" value="1"/>
</dbReference>
<dbReference type="OrthoDB" id="6516790at2759"/>
<name>A0A4D5S4S5_IXOSC</name>
<sequence length="1200" mass="138448">MSSIRFPLNMADPLKILQINVNHSYSAIEHLKITIAQIQPNIIALQEPYYHNDKIIGFSLNEIIIQHSEQPRSAMIVRGGNIDAFPEKVQRDLISLRVTFNKECLRVVNVYNPPNDDIEIILDQLEEIVTTYDPLPTVILGDFNAKHQAWGGKHSDDNGDKVTQFLINHSLHILNDKDQGPTFESRRGSSFIDLTLVNHSFFREVMEWKILENHSESDHKYILTTCFHSYSQPKKRLTVKGELKLLETLAQDRWIASLRDIEISSVTQLETIIHRLYDKINAWIQKFSRIVPYEKKSLKWWTPDLEVERKKVGALRRRYQKTSNNTRGIQKVKYKHALVEYKKHIAAAKETSWQNFCTEVTQANIFSLPYKLALKKIKKPTLIRPITQPDGTQTQSLESSIKNILAYHFPDDDPESYSNYQKEVLQSLQTAMHGENDLDFTIPELERVVAQLARRVTPGTDQLTPQMVKTLCNAHAPSILKLFNACLRYGFFPSQWRESRVVLLTKQEKPSNEAKSFRPICISSLFGKLLEKLLNNRIYYFLYNNNLLHPNQFGFTHGKSATLALYHLKRNIETNREEGRKNVLISLDISNAFNSIWLPFLFHYFHSHELPLNLYNLLKAVFNHRSVTYSTNTTHLVKQATMGCPQGSPISPLMWNVLISSLLEISFPEGAQLQAFADDVVILISGKTRLQLELLARKTLEMIQTWSINHRVRFNPEKSKFLLIGKDYKKRPPTIKLGSVSIPSVPELKILGVVFDGNLTFLPHLQYVQKKVAQSTLALSAYSGLHWGYNPHQFRQLYLRSIEKIITYGCPIYYKFEKNSHQLRKLKTVQRIPLLKITKAFRTVPNDSLNILARVLPIHLTIEKEFHMFKLFQLKNDDTIEGERVEVTDLDYPIDLRALHPSACLAYPYKPMPLMERQVDYEVYTDGSVQKEAVGAAFVVMKPTMEVLQVGKYRLPPHATIYDAELEAIQKALDFLQTLKEPSKIILITDSLSSLQAIANPNNTNRQVYNIKLTIKELLTKQSLILQHVKSHNNNIGNDYADKLAKQARTEGQLADRPRSKKNVKQYIVSLLYEKWNTTWMTMGKDSSLFQWIPTPKNIPDYFPSDFLLTQLLTNHGRFPFYFFKFNKQPHSDCPCGEMALDFNHYVLNCPLTLSERNQISALQVNDLSTETKRKIINNESIIRILTTMVAKISSHIEQL</sequence>
<dbReference type="CDD" id="cd09276">
    <property type="entry name" value="Rnase_HI_RT_non_LTR"/>
    <property type="match status" value="1"/>
</dbReference>
<dbReference type="EMBL" id="GHJT01010033">
    <property type="protein sequence ID" value="MOY44004.1"/>
    <property type="molecule type" value="Transcribed_RNA"/>
</dbReference>
<dbReference type="Gene3D" id="3.60.10.10">
    <property type="entry name" value="Endonuclease/exonuclease/phosphatase"/>
    <property type="match status" value="1"/>
</dbReference>
<dbReference type="InterPro" id="IPR036691">
    <property type="entry name" value="Endo/exonu/phosph_ase_sf"/>
</dbReference>
<dbReference type="GO" id="GO:0003676">
    <property type="term" value="F:nucleic acid binding"/>
    <property type="evidence" value="ECO:0007669"/>
    <property type="project" value="InterPro"/>
</dbReference>
<keyword evidence="3" id="KW-0695">RNA-directed DNA polymerase</keyword>
<dbReference type="PANTHER" id="PTHR36688">
    <property type="entry name" value="ENDO/EXONUCLEASE/PHOSPHATASE DOMAIN-CONTAINING PROTEIN"/>
    <property type="match status" value="1"/>
</dbReference>
<dbReference type="GO" id="GO:0004523">
    <property type="term" value="F:RNA-DNA hybrid ribonuclease activity"/>
    <property type="evidence" value="ECO:0007669"/>
    <property type="project" value="InterPro"/>
</dbReference>
<dbReference type="CDD" id="cd09077">
    <property type="entry name" value="R1-I-EN"/>
    <property type="match status" value="1"/>
</dbReference>
<feature type="domain" description="Reverse transcriptase" evidence="1">
    <location>
        <begin position="485"/>
        <end position="741"/>
    </location>
</feature>
<dbReference type="AlphaFoldDB" id="A0A4D5S4S5"/>